<evidence type="ECO:0000256" key="3">
    <source>
        <dbReference type="ARBA" id="ARBA00022692"/>
    </source>
</evidence>
<feature type="transmembrane region" description="Helical" evidence="7">
    <location>
        <begin position="116"/>
        <end position="137"/>
    </location>
</feature>
<name>A0ABS1VE41_9PROT</name>
<dbReference type="Gene3D" id="1.20.120.80">
    <property type="entry name" value="Cytochrome c oxidase, subunit III, four-helix bundle"/>
    <property type="match status" value="1"/>
</dbReference>
<comment type="similarity">
    <text evidence="2 6">Belongs to the cytochrome c oxidase subunit 3 family.</text>
</comment>
<dbReference type="InterPro" id="IPR000298">
    <property type="entry name" value="Cyt_c_oxidase-like_su3"/>
</dbReference>
<dbReference type="RefSeq" id="WP_202829145.1">
    <property type="nucleotide sequence ID" value="NZ_JAEUXJ010000038.1"/>
</dbReference>
<evidence type="ECO:0000256" key="2">
    <source>
        <dbReference type="ARBA" id="ARBA00010581"/>
    </source>
</evidence>
<evidence type="ECO:0000313" key="9">
    <source>
        <dbReference type="EMBL" id="MBL6459411.1"/>
    </source>
</evidence>
<feature type="transmembrane region" description="Helical" evidence="7">
    <location>
        <begin position="197"/>
        <end position="218"/>
    </location>
</feature>
<dbReference type="Proteomes" id="UP000606490">
    <property type="component" value="Unassembled WGS sequence"/>
</dbReference>
<evidence type="ECO:0000313" key="10">
    <source>
        <dbReference type="Proteomes" id="UP000606490"/>
    </source>
</evidence>
<dbReference type="InterPro" id="IPR024791">
    <property type="entry name" value="Cyt_c/ubiquinol_Oxase_su3"/>
</dbReference>
<feature type="transmembrane region" description="Helical" evidence="7">
    <location>
        <begin position="49"/>
        <end position="70"/>
    </location>
</feature>
<evidence type="ECO:0000256" key="6">
    <source>
        <dbReference type="RuleBase" id="RU003376"/>
    </source>
</evidence>
<gene>
    <name evidence="9" type="ORF">JMJ55_29280</name>
</gene>
<dbReference type="InterPro" id="IPR035973">
    <property type="entry name" value="Cyt_c_oxidase_su3-like_sf"/>
</dbReference>
<keyword evidence="10" id="KW-1185">Reference proteome</keyword>
<evidence type="ECO:0000256" key="7">
    <source>
        <dbReference type="SAM" id="Phobius"/>
    </source>
</evidence>
<dbReference type="PANTHER" id="PTHR11403:SF10">
    <property type="entry name" value="CYTOCHROME C OXIDASE"/>
    <property type="match status" value="1"/>
</dbReference>
<dbReference type="PROSITE" id="PS50253">
    <property type="entry name" value="COX3"/>
    <property type="match status" value="1"/>
</dbReference>
<dbReference type="EMBL" id="JAEUXJ010000038">
    <property type="protein sequence ID" value="MBL6459411.1"/>
    <property type="molecule type" value="Genomic_DNA"/>
</dbReference>
<sequence>MTGTLLFFGGLVAFALWWLSRQGLAAKPWLESGVPGDAPAGDTTISAAKIGLAIFMAVVSTLLVLLLSAYSMRMEMADWSPPPRPGLLWANTAVLVLASIALHHAVHAAKRGRRDAVASSLLVGGTAGLFFVLGQLLAWRELASAGYLPANNPADAFFYLITALHGLHLLGGLVALGRTGTTLRRAPLARLQLSLELCASYWHFLMAAWIVLFVALAFAPPLDWLVALCTAPLR</sequence>
<organism evidence="9 10">
    <name type="scientific">Belnapia mucosa</name>
    <dbReference type="NCBI Taxonomy" id="2804532"/>
    <lineage>
        <taxon>Bacteria</taxon>
        <taxon>Pseudomonadati</taxon>
        <taxon>Pseudomonadota</taxon>
        <taxon>Alphaproteobacteria</taxon>
        <taxon>Acetobacterales</taxon>
        <taxon>Roseomonadaceae</taxon>
        <taxon>Belnapia</taxon>
    </lineage>
</organism>
<evidence type="ECO:0000256" key="1">
    <source>
        <dbReference type="ARBA" id="ARBA00004141"/>
    </source>
</evidence>
<feature type="domain" description="Heme-copper oxidase subunit III family profile" evidence="8">
    <location>
        <begin position="1"/>
        <end position="221"/>
    </location>
</feature>
<comment type="caution">
    <text evidence="9">The sequence shown here is derived from an EMBL/GenBank/DDBJ whole genome shotgun (WGS) entry which is preliminary data.</text>
</comment>
<feature type="transmembrane region" description="Helical" evidence="7">
    <location>
        <begin position="157"/>
        <end position="176"/>
    </location>
</feature>
<keyword evidence="4 7" id="KW-1133">Transmembrane helix</keyword>
<evidence type="ECO:0000256" key="4">
    <source>
        <dbReference type="ARBA" id="ARBA00022989"/>
    </source>
</evidence>
<keyword evidence="3 6" id="KW-0812">Transmembrane</keyword>
<reference evidence="9 10" key="1">
    <citation type="submission" date="2021-01" db="EMBL/GenBank/DDBJ databases">
        <title>Belnapia mucosa sp. nov. and Belnapia arida sp. nov., isolated from the Tabernas Desert (Almeria, Spain).</title>
        <authorList>
            <person name="Molina-Menor E."/>
            <person name="Vidal-Verdu A."/>
            <person name="Calonge A."/>
            <person name="Satari L."/>
            <person name="Pereto Magraner J."/>
            <person name="Porcar Miralles M."/>
        </authorList>
    </citation>
    <scope>NUCLEOTIDE SEQUENCE [LARGE SCALE GENOMIC DNA]</scope>
    <source>
        <strain evidence="9 10">T6</strain>
    </source>
</reference>
<dbReference type="Pfam" id="PF00510">
    <property type="entry name" value="COX3"/>
    <property type="match status" value="1"/>
</dbReference>
<proteinExistence type="inferred from homology"/>
<evidence type="ECO:0000259" key="8">
    <source>
        <dbReference type="PROSITE" id="PS50253"/>
    </source>
</evidence>
<evidence type="ECO:0000256" key="5">
    <source>
        <dbReference type="ARBA" id="ARBA00023136"/>
    </source>
</evidence>
<comment type="subcellular location">
    <subcellularLocation>
        <location evidence="6">Cell membrane</location>
        <topology evidence="6">Multi-pass membrane protein</topology>
    </subcellularLocation>
    <subcellularLocation>
        <location evidence="1">Membrane</location>
        <topology evidence="1">Multi-pass membrane protein</topology>
    </subcellularLocation>
</comment>
<keyword evidence="5 7" id="KW-0472">Membrane</keyword>
<protein>
    <submittedName>
        <fullName evidence="9">Cytochrome c oxidase subunit 3</fullName>
    </submittedName>
</protein>
<dbReference type="PANTHER" id="PTHR11403">
    <property type="entry name" value="CYTOCHROME C OXIDASE SUBUNIT III"/>
    <property type="match status" value="1"/>
</dbReference>
<accession>A0ABS1VE41</accession>
<dbReference type="SUPFAM" id="SSF81452">
    <property type="entry name" value="Cytochrome c oxidase subunit III-like"/>
    <property type="match status" value="1"/>
</dbReference>
<dbReference type="InterPro" id="IPR013833">
    <property type="entry name" value="Cyt_c_oxidase_su3_a-hlx"/>
</dbReference>